<protein>
    <submittedName>
        <fullName evidence="1">Uncharacterized protein</fullName>
    </submittedName>
</protein>
<dbReference type="OrthoDB" id="2536450at2759"/>
<organism evidence="1 2">
    <name type="scientific">Pterulicium gracile</name>
    <dbReference type="NCBI Taxonomy" id="1884261"/>
    <lineage>
        <taxon>Eukaryota</taxon>
        <taxon>Fungi</taxon>
        <taxon>Dikarya</taxon>
        <taxon>Basidiomycota</taxon>
        <taxon>Agaricomycotina</taxon>
        <taxon>Agaricomycetes</taxon>
        <taxon>Agaricomycetidae</taxon>
        <taxon>Agaricales</taxon>
        <taxon>Pleurotineae</taxon>
        <taxon>Pterulaceae</taxon>
        <taxon>Pterulicium</taxon>
    </lineage>
</organism>
<proteinExistence type="predicted"/>
<dbReference type="PANTHER" id="PTHR34862:SF1">
    <property type="entry name" value="SPARK DOMAIN-CONTAINING PROTEIN"/>
    <property type="match status" value="1"/>
</dbReference>
<dbReference type="EMBL" id="ML178818">
    <property type="protein sequence ID" value="TFL04835.1"/>
    <property type="molecule type" value="Genomic_DNA"/>
</dbReference>
<accession>A0A5C3QS88</accession>
<name>A0A5C3QS88_9AGAR</name>
<evidence type="ECO:0000313" key="2">
    <source>
        <dbReference type="Proteomes" id="UP000305067"/>
    </source>
</evidence>
<dbReference type="AlphaFoldDB" id="A0A5C3QS88"/>
<dbReference type="PANTHER" id="PTHR34862">
    <property type="entry name" value="SPARK DOMAIN-CONTAINING PROTEIN"/>
    <property type="match status" value="1"/>
</dbReference>
<dbReference type="STRING" id="1884261.A0A5C3QS88"/>
<gene>
    <name evidence="1" type="ORF">BDV98DRAFT_602243</name>
</gene>
<dbReference type="Proteomes" id="UP000305067">
    <property type="component" value="Unassembled WGS sequence"/>
</dbReference>
<reference evidence="1 2" key="1">
    <citation type="journal article" date="2019" name="Nat. Ecol. Evol.">
        <title>Megaphylogeny resolves global patterns of mushroom evolution.</title>
        <authorList>
            <person name="Varga T."/>
            <person name="Krizsan K."/>
            <person name="Foldi C."/>
            <person name="Dima B."/>
            <person name="Sanchez-Garcia M."/>
            <person name="Sanchez-Ramirez S."/>
            <person name="Szollosi G.J."/>
            <person name="Szarkandi J.G."/>
            <person name="Papp V."/>
            <person name="Albert L."/>
            <person name="Andreopoulos W."/>
            <person name="Angelini C."/>
            <person name="Antonin V."/>
            <person name="Barry K.W."/>
            <person name="Bougher N.L."/>
            <person name="Buchanan P."/>
            <person name="Buyck B."/>
            <person name="Bense V."/>
            <person name="Catcheside P."/>
            <person name="Chovatia M."/>
            <person name="Cooper J."/>
            <person name="Damon W."/>
            <person name="Desjardin D."/>
            <person name="Finy P."/>
            <person name="Geml J."/>
            <person name="Haridas S."/>
            <person name="Hughes K."/>
            <person name="Justo A."/>
            <person name="Karasinski D."/>
            <person name="Kautmanova I."/>
            <person name="Kiss B."/>
            <person name="Kocsube S."/>
            <person name="Kotiranta H."/>
            <person name="LaButti K.M."/>
            <person name="Lechner B.E."/>
            <person name="Liimatainen K."/>
            <person name="Lipzen A."/>
            <person name="Lukacs Z."/>
            <person name="Mihaltcheva S."/>
            <person name="Morgado L.N."/>
            <person name="Niskanen T."/>
            <person name="Noordeloos M.E."/>
            <person name="Ohm R.A."/>
            <person name="Ortiz-Santana B."/>
            <person name="Ovrebo C."/>
            <person name="Racz N."/>
            <person name="Riley R."/>
            <person name="Savchenko A."/>
            <person name="Shiryaev A."/>
            <person name="Soop K."/>
            <person name="Spirin V."/>
            <person name="Szebenyi C."/>
            <person name="Tomsovsky M."/>
            <person name="Tulloss R.E."/>
            <person name="Uehling J."/>
            <person name="Grigoriev I.V."/>
            <person name="Vagvolgyi C."/>
            <person name="Papp T."/>
            <person name="Martin F.M."/>
            <person name="Miettinen O."/>
            <person name="Hibbett D.S."/>
            <person name="Nagy L.G."/>
        </authorList>
    </citation>
    <scope>NUCLEOTIDE SEQUENCE [LARGE SCALE GENOMIC DNA]</scope>
    <source>
        <strain evidence="1 2">CBS 309.79</strain>
    </source>
</reference>
<sequence length="224" mass="24126">MSIASEEPSKCLILAGLLPLAISPDQSIVTPLNTWLEQICMTDRCSDDTTIQIFNNFYQACADDIALVYGIYLYEDNRDYATQMYPLLREALCLKDIKADKYCVTEVLTDFQDALGTLSISNLNGVKGKWHQSQPQSKFACSPCSKALYTAGRQDRPLSDTITEVTGCGDDFNDGQMPHGIQLTAPEVQAGTGDGNEGGATALSSRGLTLAGLPAILEMGALLG</sequence>
<keyword evidence="2" id="KW-1185">Reference proteome</keyword>
<evidence type="ECO:0000313" key="1">
    <source>
        <dbReference type="EMBL" id="TFL04835.1"/>
    </source>
</evidence>